<name>A0A6V7NPU5_ANACO</name>
<evidence type="ECO:0000313" key="2">
    <source>
        <dbReference type="EMBL" id="CAD1820568.1"/>
    </source>
</evidence>
<dbReference type="AlphaFoldDB" id="A0A6V7NPU5"/>
<accession>A0A6V7NPU5</accession>
<gene>
    <name evidence="2" type="ORF">CB5_LOCUS3779</name>
</gene>
<reference evidence="2" key="1">
    <citation type="submission" date="2020-07" db="EMBL/GenBank/DDBJ databases">
        <authorList>
            <person name="Lin J."/>
        </authorList>
    </citation>
    <scope>NUCLEOTIDE SEQUENCE</scope>
</reference>
<feature type="compositionally biased region" description="Basic and acidic residues" evidence="1">
    <location>
        <begin position="90"/>
        <end position="115"/>
    </location>
</feature>
<sequence length="173" mass="18972">MGSRRERVAPGGVRGGLSGTLGVQHGRSWVRRRSRRPLGRRCSAGVGLHPPVRLPFPSLKYACFIGTTSSAHRPSSATVAATAPPPNHRASAEPPRRESLQRPCRLPRDPQPRRSDLHRHHLLLPLPRPIWNNPATSGKILQASMRFSSSLSLSSSLSSPSSYTLLEVFLLAW</sequence>
<protein>
    <submittedName>
        <fullName evidence="2">Uncharacterized protein</fullName>
    </submittedName>
</protein>
<feature type="region of interest" description="Disordered" evidence="1">
    <location>
        <begin position="73"/>
        <end position="116"/>
    </location>
</feature>
<feature type="region of interest" description="Disordered" evidence="1">
    <location>
        <begin position="1"/>
        <end position="42"/>
    </location>
</feature>
<evidence type="ECO:0000256" key="1">
    <source>
        <dbReference type="SAM" id="MobiDB-lite"/>
    </source>
</evidence>
<feature type="compositionally biased region" description="Basic residues" evidence="1">
    <location>
        <begin position="28"/>
        <end position="39"/>
    </location>
</feature>
<organism evidence="2">
    <name type="scientific">Ananas comosus var. bracteatus</name>
    <name type="common">red pineapple</name>
    <dbReference type="NCBI Taxonomy" id="296719"/>
    <lineage>
        <taxon>Eukaryota</taxon>
        <taxon>Viridiplantae</taxon>
        <taxon>Streptophyta</taxon>
        <taxon>Embryophyta</taxon>
        <taxon>Tracheophyta</taxon>
        <taxon>Spermatophyta</taxon>
        <taxon>Magnoliopsida</taxon>
        <taxon>Liliopsida</taxon>
        <taxon>Poales</taxon>
        <taxon>Bromeliaceae</taxon>
        <taxon>Bromelioideae</taxon>
        <taxon>Ananas</taxon>
    </lineage>
</organism>
<dbReference type="EMBL" id="LR862141">
    <property type="protein sequence ID" value="CAD1820568.1"/>
    <property type="molecule type" value="Genomic_DNA"/>
</dbReference>
<proteinExistence type="predicted"/>